<evidence type="ECO:0000256" key="4">
    <source>
        <dbReference type="ARBA" id="ARBA00041766"/>
    </source>
</evidence>
<evidence type="ECO:0000256" key="1">
    <source>
        <dbReference type="ARBA" id="ARBA00001933"/>
    </source>
</evidence>
<evidence type="ECO:0000259" key="6">
    <source>
        <dbReference type="Pfam" id="PF00291"/>
    </source>
</evidence>
<evidence type="ECO:0000313" key="7">
    <source>
        <dbReference type="EnsemblMetazoa" id="XP_020910746.1"/>
    </source>
</evidence>
<dbReference type="GO" id="GO:0004794">
    <property type="term" value="F:threonine deaminase activity"/>
    <property type="evidence" value="ECO:0007669"/>
    <property type="project" value="TreeGrafter"/>
</dbReference>
<dbReference type="OMA" id="DTHNLAE"/>
<comment type="cofactor">
    <cofactor evidence="1">
        <name>pyridoxal 5'-phosphate</name>
        <dbReference type="ChEBI" id="CHEBI:597326"/>
    </cofactor>
</comment>
<accession>A0A913XW19</accession>
<dbReference type="KEGG" id="epa:110248550"/>
<dbReference type="InterPro" id="IPR036052">
    <property type="entry name" value="TrpB-like_PALP_sf"/>
</dbReference>
<dbReference type="GeneID" id="110248550"/>
<keyword evidence="8" id="KW-1185">Reference proteome</keyword>
<dbReference type="Proteomes" id="UP000887567">
    <property type="component" value="Unplaced"/>
</dbReference>
<dbReference type="SUPFAM" id="SSF53686">
    <property type="entry name" value="Tryptophan synthase beta subunit-like PLP-dependent enzymes"/>
    <property type="match status" value="1"/>
</dbReference>
<evidence type="ECO:0000256" key="3">
    <source>
        <dbReference type="ARBA" id="ARBA00023239"/>
    </source>
</evidence>
<dbReference type="Gene3D" id="3.40.50.1100">
    <property type="match status" value="2"/>
</dbReference>
<dbReference type="RefSeq" id="XP_020910746.1">
    <property type="nucleotide sequence ID" value="XM_021055087.2"/>
</dbReference>
<evidence type="ECO:0000256" key="5">
    <source>
        <dbReference type="ARBA" id="ARBA00042605"/>
    </source>
</evidence>
<evidence type="ECO:0000256" key="2">
    <source>
        <dbReference type="ARBA" id="ARBA00022898"/>
    </source>
</evidence>
<dbReference type="InterPro" id="IPR050147">
    <property type="entry name" value="Ser/Thr_Dehydratase"/>
</dbReference>
<dbReference type="GO" id="GO:0009097">
    <property type="term" value="P:isoleucine biosynthetic process"/>
    <property type="evidence" value="ECO:0007669"/>
    <property type="project" value="TreeGrafter"/>
</dbReference>
<dbReference type="Pfam" id="PF00291">
    <property type="entry name" value="PALP"/>
    <property type="match status" value="1"/>
</dbReference>
<sequence>MDSLPGKCIEASKRIRPHVRHTPMDYSYWLSSLNSNHVYIKWESEQISGSAKARGAFNKLMAIKERNPEIKEAIVASTGNHGAACSLAMKILGINGKVYVPTMVEKFKYEMIQQYGSTAEIQGEGCAEAESLARAYSEANSIPYISPSNDWDVLAGQGVIGCEIFEDLPSVDAVFISVGGGGIVAGVGAYIKSVKPDCKIIGCETIQSPAMSESQKAGYIVEVPNKPTLSDGTAGGVEKGNITFDICKEVVDDWVIVTEEEIAKAIYNVMEHHHKIVEGSAGLAIAAYIKTMSKYKGKNVVVLSCGSNISVNRIKDIINTYG</sequence>
<feature type="domain" description="Tryptophan synthase beta chain-like PALP" evidence="6">
    <location>
        <begin position="15"/>
        <end position="306"/>
    </location>
</feature>
<dbReference type="InterPro" id="IPR001926">
    <property type="entry name" value="TrpB-like_PALP"/>
</dbReference>
<keyword evidence="3" id="KW-0456">Lyase</keyword>
<proteinExistence type="predicted"/>
<dbReference type="GO" id="GO:0006567">
    <property type="term" value="P:L-threonine catabolic process"/>
    <property type="evidence" value="ECO:0007669"/>
    <property type="project" value="TreeGrafter"/>
</dbReference>
<protein>
    <recommendedName>
        <fullName evidence="4">L-serine deaminase</fullName>
    </recommendedName>
    <alternativeName>
        <fullName evidence="5">L-threonine dehydratase</fullName>
    </alternativeName>
</protein>
<reference evidence="7" key="1">
    <citation type="submission" date="2022-11" db="UniProtKB">
        <authorList>
            <consortium name="EnsemblMetazoa"/>
        </authorList>
    </citation>
    <scope>IDENTIFICATION</scope>
</reference>
<dbReference type="EnsemblMetazoa" id="XM_021055087.2">
    <property type="protein sequence ID" value="XP_020910746.1"/>
    <property type="gene ID" value="LOC110248550"/>
</dbReference>
<name>A0A913XW19_EXADI</name>
<dbReference type="GO" id="GO:0006565">
    <property type="term" value="P:L-serine catabolic process"/>
    <property type="evidence" value="ECO:0007669"/>
    <property type="project" value="TreeGrafter"/>
</dbReference>
<dbReference type="GO" id="GO:0003941">
    <property type="term" value="F:L-serine ammonia-lyase activity"/>
    <property type="evidence" value="ECO:0007669"/>
    <property type="project" value="TreeGrafter"/>
</dbReference>
<keyword evidence="2" id="KW-0663">Pyridoxal phosphate</keyword>
<dbReference type="PANTHER" id="PTHR48078:SF6">
    <property type="entry name" value="L-THREONINE DEHYDRATASE CATABOLIC TDCB"/>
    <property type="match status" value="1"/>
</dbReference>
<dbReference type="OrthoDB" id="4418812at2759"/>
<dbReference type="AlphaFoldDB" id="A0A913XW19"/>
<organism evidence="7 8">
    <name type="scientific">Exaiptasia diaphana</name>
    <name type="common">Tropical sea anemone</name>
    <name type="synonym">Aiptasia pulchella</name>
    <dbReference type="NCBI Taxonomy" id="2652724"/>
    <lineage>
        <taxon>Eukaryota</taxon>
        <taxon>Metazoa</taxon>
        <taxon>Cnidaria</taxon>
        <taxon>Anthozoa</taxon>
        <taxon>Hexacorallia</taxon>
        <taxon>Actiniaria</taxon>
        <taxon>Aiptasiidae</taxon>
        <taxon>Exaiptasia</taxon>
    </lineage>
</organism>
<dbReference type="PANTHER" id="PTHR48078">
    <property type="entry name" value="THREONINE DEHYDRATASE, MITOCHONDRIAL-RELATED"/>
    <property type="match status" value="1"/>
</dbReference>
<evidence type="ECO:0000313" key="8">
    <source>
        <dbReference type="Proteomes" id="UP000887567"/>
    </source>
</evidence>